<sequence>MYVLKKVYCCVCLYPHRYFVLPVSGNVLPVYKLDWIDSPPADTAEGDVECFSEYMELWIHRMRIEGLRLWLSTILRIQVSLTSLESLNHQLSACGFGLHKDPDRNYIFRVMYSGCFVQLERGHYVIALNLMKRISRFGGRAHNYVMKCPVVAAPPNREHIQCDPDFIQVTREIPMDSWNNELTWSIALRGRLVVALEDASLIQVNADIQKPYITVQGQRNVVLSPVQVLQTEGQFLPLKLVSGNYAYSMEATCPNVNQYSSKDTVLHIYKRRMGLTKRGGYENETLSVSSVSVNQTNTFTWSETSGFVQLIIPTTLIQKIKNCPNEKYPNLQQAVFRIDVILTFRETNNKMLWTMENKSPCSDFRIPSAEAEPQTTVKSKPLETKHTDINPTFPYSDTTVGPLISTEASFSMDHQASVETREEGFVSTLKSSQTFLNTGVTTESSVSLWKSSSAETDTTKVLNSTDPVLDFTGELNEQIPTKSVYLSMSYMKGLLPTMSTYVTKKLNMETDATITNSLLNGQPKTFVDLSQTTETTLITTEGPPNWTTTNRISSTPDNTVNKAALFTAAPSYTGKFNTTFKWNSETSPLSSESATKPLLESKRVVMTKTVSTITLHTQTDSLKPLRLHQEHTPPSPSPPQPDIMEHSTDTYQTASKSHSNRG</sequence>
<evidence type="ECO:0000256" key="1">
    <source>
        <dbReference type="ARBA" id="ARBA00004613"/>
    </source>
</evidence>
<dbReference type="AlphaFoldDB" id="A0A8T2LCK0"/>
<comment type="caution">
    <text evidence="7">The sequence shown here is derived from an EMBL/GenBank/DDBJ whole genome shotgun (WGS) entry which is preliminary data.</text>
</comment>
<feature type="compositionally biased region" description="Polar residues" evidence="4">
    <location>
        <begin position="649"/>
        <end position="662"/>
    </location>
</feature>
<evidence type="ECO:0000313" key="8">
    <source>
        <dbReference type="Proteomes" id="UP000752171"/>
    </source>
</evidence>
<evidence type="ECO:0000256" key="2">
    <source>
        <dbReference type="ARBA" id="ARBA00022525"/>
    </source>
</evidence>
<feature type="region of interest" description="Disordered" evidence="4">
    <location>
        <begin position="618"/>
        <end position="662"/>
    </location>
</feature>
<reference evidence="7 8" key="1">
    <citation type="submission" date="2021-07" db="EMBL/GenBank/DDBJ databases">
        <authorList>
            <person name="Imarazene B."/>
            <person name="Zahm M."/>
            <person name="Klopp C."/>
            <person name="Cabau C."/>
            <person name="Beille S."/>
            <person name="Jouanno E."/>
            <person name="Castinel A."/>
            <person name="Lluch J."/>
            <person name="Gil L."/>
            <person name="Kuchtly C."/>
            <person name="Lopez Roques C."/>
            <person name="Donnadieu C."/>
            <person name="Parrinello H."/>
            <person name="Journot L."/>
            <person name="Du K."/>
            <person name="Schartl M."/>
            <person name="Retaux S."/>
            <person name="Guiguen Y."/>
        </authorList>
    </citation>
    <scope>NUCLEOTIDE SEQUENCE [LARGE SCALE GENOMIC DNA]</scope>
    <source>
        <strain evidence="7">Pach_M1</strain>
        <tissue evidence="7">Testis</tissue>
    </source>
</reference>
<dbReference type="InterPro" id="IPR054554">
    <property type="entry name" value="ZP1/4_Ig-like"/>
</dbReference>
<dbReference type="PANTHER" id="PTHR38653:SF1">
    <property type="entry name" value="GENE 572-RELATED"/>
    <property type="match status" value="1"/>
</dbReference>
<accession>A0A8T2LCK0</accession>
<evidence type="ECO:0000313" key="7">
    <source>
        <dbReference type="EMBL" id="KAG9269728.1"/>
    </source>
</evidence>
<keyword evidence="2" id="KW-0964">Secreted</keyword>
<dbReference type="EMBL" id="JAICCE010000013">
    <property type="protein sequence ID" value="KAG9269728.1"/>
    <property type="molecule type" value="Genomic_DNA"/>
</dbReference>
<evidence type="ECO:0000256" key="3">
    <source>
        <dbReference type="ARBA" id="ARBA00022729"/>
    </source>
</evidence>
<dbReference type="GO" id="GO:0005576">
    <property type="term" value="C:extracellular region"/>
    <property type="evidence" value="ECO:0007669"/>
    <property type="project" value="UniProtKB-SubCell"/>
</dbReference>
<feature type="domain" description="CIROZ beta" evidence="5">
    <location>
        <begin position="257"/>
        <end position="361"/>
    </location>
</feature>
<organism evidence="7 8">
    <name type="scientific">Astyanax mexicanus</name>
    <name type="common">Blind cave fish</name>
    <name type="synonym">Astyanax fasciatus mexicanus</name>
    <dbReference type="NCBI Taxonomy" id="7994"/>
    <lineage>
        <taxon>Eukaryota</taxon>
        <taxon>Metazoa</taxon>
        <taxon>Chordata</taxon>
        <taxon>Craniata</taxon>
        <taxon>Vertebrata</taxon>
        <taxon>Euteleostomi</taxon>
        <taxon>Actinopterygii</taxon>
        <taxon>Neopterygii</taxon>
        <taxon>Teleostei</taxon>
        <taxon>Ostariophysi</taxon>
        <taxon>Characiformes</taxon>
        <taxon>Characoidei</taxon>
        <taxon>Acestrorhamphidae</taxon>
        <taxon>Acestrorhamphinae</taxon>
        <taxon>Astyanax</taxon>
    </lineage>
</organism>
<dbReference type="Proteomes" id="UP000752171">
    <property type="component" value="Unassembled WGS sequence"/>
</dbReference>
<dbReference type="Pfam" id="PF22821">
    <property type="entry name" value="ZP1_ZP4_Ig-like"/>
    <property type="match status" value="1"/>
</dbReference>
<keyword evidence="3" id="KW-0732">Signal</keyword>
<evidence type="ECO:0000259" key="5">
    <source>
        <dbReference type="Pfam" id="PF15094"/>
    </source>
</evidence>
<dbReference type="Pfam" id="PF15094">
    <property type="entry name" value="DUF4556"/>
    <property type="match status" value="1"/>
</dbReference>
<dbReference type="PANTHER" id="PTHR38653">
    <property type="entry name" value="GENE 572-RELATED"/>
    <property type="match status" value="1"/>
</dbReference>
<comment type="subcellular location">
    <subcellularLocation>
        <location evidence="1">Secreted</location>
    </subcellularLocation>
</comment>
<protein>
    <submittedName>
        <fullName evidence="7">Uncharacterized protein</fullName>
    </submittedName>
</protein>
<evidence type="ECO:0000256" key="4">
    <source>
        <dbReference type="SAM" id="MobiDB-lite"/>
    </source>
</evidence>
<evidence type="ECO:0000259" key="6">
    <source>
        <dbReference type="Pfam" id="PF22821"/>
    </source>
</evidence>
<name>A0A8T2LCK0_ASTMX</name>
<gene>
    <name evidence="7" type="ORF">AMEX_G16790</name>
</gene>
<dbReference type="InterPro" id="IPR027956">
    <property type="entry name" value="CIROZ"/>
</dbReference>
<dbReference type="InterPro" id="IPR049521">
    <property type="entry name" value="CIROZ_b"/>
</dbReference>
<proteinExistence type="predicted"/>
<feature type="domain" description="Zona pellucida sperm-binding protein 1/4 Ig-like" evidence="6">
    <location>
        <begin position="90"/>
        <end position="149"/>
    </location>
</feature>